<dbReference type="GO" id="GO:0008270">
    <property type="term" value="F:zinc ion binding"/>
    <property type="evidence" value="ECO:0007669"/>
    <property type="project" value="UniProtKB-UniRule"/>
</dbReference>
<feature type="region of interest" description="Disordered" evidence="7">
    <location>
        <begin position="90"/>
        <end position="182"/>
    </location>
</feature>
<dbReference type="OMA" id="KWMISRF"/>
<evidence type="ECO:0000313" key="10">
    <source>
        <dbReference type="Proteomes" id="UP000596661"/>
    </source>
</evidence>
<feature type="compositionally biased region" description="Basic residues" evidence="7">
    <location>
        <begin position="853"/>
        <end position="867"/>
    </location>
</feature>
<evidence type="ECO:0000256" key="5">
    <source>
        <dbReference type="PROSITE-ProRule" id="PRU00325"/>
    </source>
</evidence>
<dbReference type="Pfam" id="PF03101">
    <property type="entry name" value="FAR1"/>
    <property type="match status" value="1"/>
</dbReference>
<feature type="compositionally biased region" description="Basic and acidic residues" evidence="7">
    <location>
        <begin position="38"/>
        <end position="51"/>
    </location>
</feature>
<protein>
    <recommendedName>
        <fullName evidence="6">Protein FAR1-RELATED SEQUENCE</fullName>
    </recommendedName>
</protein>
<evidence type="ECO:0000256" key="3">
    <source>
        <dbReference type="ARBA" id="ARBA00022771"/>
    </source>
</evidence>
<dbReference type="InterPro" id="IPR006564">
    <property type="entry name" value="Znf_PMZ"/>
</dbReference>
<evidence type="ECO:0000256" key="2">
    <source>
        <dbReference type="ARBA" id="ARBA00022723"/>
    </source>
</evidence>
<dbReference type="InterPro" id="IPR031052">
    <property type="entry name" value="FHY3/FAR1"/>
</dbReference>
<evidence type="ECO:0000256" key="4">
    <source>
        <dbReference type="ARBA" id="ARBA00022833"/>
    </source>
</evidence>
<evidence type="ECO:0000259" key="8">
    <source>
        <dbReference type="PROSITE" id="PS50966"/>
    </source>
</evidence>
<dbReference type="Proteomes" id="UP000596661">
    <property type="component" value="Unassembled WGS sequence"/>
</dbReference>
<reference evidence="9" key="1">
    <citation type="submission" date="2021-03" db="UniProtKB">
        <authorList>
            <consortium name="EnsemblPlants"/>
        </authorList>
    </citation>
    <scope>IDENTIFICATION</scope>
</reference>
<dbReference type="InterPro" id="IPR007527">
    <property type="entry name" value="Znf_SWIM"/>
</dbReference>
<comment type="similarity">
    <text evidence="1 6">Belongs to the FHY3/FAR1 family.</text>
</comment>
<keyword evidence="10" id="KW-1185">Reference proteome</keyword>
<feature type="compositionally biased region" description="Polar residues" evidence="7">
    <location>
        <begin position="145"/>
        <end position="157"/>
    </location>
</feature>
<dbReference type="EnsemblPlants" id="evm.model.10.1056">
    <property type="protein sequence ID" value="cds.evm.model.10.1056"/>
    <property type="gene ID" value="evm.TU.10.1056"/>
</dbReference>
<gene>
    <name evidence="9" type="primary">LOC115700948</name>
</gene>
<name>A0A803QI94_CANSA</name>
<dbReference type="GO" id="GO:0005634">
    <property type="term" value="C:nucleus"/>
    <property type="evidence" value="ECO:0007669"/>
    <property type="project" value="UniProtKB-SubCell"/>
</dbReference>
<feature type="region of interest" description="Disordered" evidence="7">
    <location>
        <begin position="1"/>
        <end position="51"/>
    </location>
</feature>
<dbReference type="Gramene" id="evm.model.10.1056">
    <property type="protein sequence ID" value="cds.evm.model.10.1056"/>
    <property type="gene ID" value="evm.TU.10.1056"/>
</dbReference>
<dbReference type="PANTHER" id="PTHR31669:SF282">
    <property type="entry name" value="PROTEIN FAR1-RELATED SEQUENCE"/>
    <property type="match status" value="1"/>
</dbReference>
<dbReference type="AlphaFoldDB" id="A0A803QI94"/>
<comment type="subcellular location">
    <subcellularLocation>
        <location evidence="6">Nucleus</location>
    </subcellularLocation>
</comment>
<dbReference type="InterPro" id="IPR004330">
    <property type="entry name" value="FAR1_DNA_bnd_dom"/>
</dbReference>
<dbReference type="InterPro" id="IPR018289">
    <property type="entry name" value="MULE_transposase_dom"/>
</dbReference>
<evidence type="ECO:0000256" key="1">
    <source>
        <dbReference type="ARBA" id="ARBA00005889"/>
    </source>
</evidence>
<evidence type="ECO:0000256" key="6">
    <source>
        <dbReference type="RuleBase" id="RU367018"/>
    </source>
</evidence>
<sequence length="867" mass="99837">MREIGDSSSAGSTPPPPPPPVSFDHFSPTSFFADDPVTTDHHDPNKAANNSDHDELWKHLADDGWCFFSDNMPHGDGDDSQLFTSGRATASEPLLQKNATSRRPPLPSSKLKHKVIGMDNRRDLGTITAYSSPHPSPPRKEWDNSNRNPSLIQSLASENDRHEISSSENYSEDEIQSDLPENEKIKLPEIGMEFFYEEEAYNFYKKYAEEIGFSVRKGKVVRLTNRAIRKRNFLCSREGFKSRKISFDKTTKYERKETRTGCEACIQLTVEDGKWVISNVVLEHNHELEKPRQSHAIEVPPSSVKTTINDNYGYLGKENGTVQYLKRQSPYDSFNYTLDRTSNDVQKLMNLFSYLQVKDPSFFYAIQVDNQNCSTNFFWRDCRSRMDYNYFGDVIVLDTTCRIDNMVYALFWGLNHHQQCVIFGCAILLEETLDSFVWLLESFKLSMNMYQPRTFYSMEECEAMSTAIDVVFPKSEHRLSVNSIKINARKHLPTYFEQPGFEVLFNKCIFDCTTNIEFEMHWNSLLEQYNLRENPWLTSLNKLWKRWSHLFCKKIFSAGIELMFDSNVTNMDFFFLNSSSKVVTLPDFVMQYVKDSKRRRLKELHEDLRCHEIVNSRSRKGMEKHAEELYTCTMFEKFQEELLDSLSLAIEEVTNSANISTFRLTEEGHKKEDIVTFDCLSSSVTCSCGKFESIGILCSHSIKVLNAKNIFQIPSQYVMKRWTKSAKEGDNQALQVVDYEDHTSSNNQGKLSILSRNLVHKALNVISKSLGSEKSRKVVESHLDLASREVDNILKEKGSIIEHSNIIPNLDDVNYEDCYRIRNDSLGSVYVKSQKIASNSSCINQEQQGSKYISKKSMKSRTSKISA</sequence>
<dbReference type="EMBL" id="UZAU01000815">
    <property type="status" value="NOT_ANNOTATED_CDS"/>
    <property type="molecule type" value="Genomic_DNA"/>
</dbReference>
<dbReference type="GO" id="GO:0006355">
    <property type="term" value="P:regulation of DNA-templated transcription"/>
    <property type="evidence" value="ECO:0007669"/>
    <property type="project" value="UniProtKB-UniRule"/>
</dbReference>
<feature type="domain" description="SWIM-type" evidence="8">
    <location>
        <begin position="662"/>
        <end position="709"/>
    </location>
</feature>
<feature type="region of interest" description="Disordered" evidence="7">
    <location>
        <begin position="845"/>
        <end position="867"/>
    </location>
</feature>
<dbReference type="SMART" id="SM00575">
    <property type="entry name" value="ZnF_PMZ"/>
    <property type="match status" value="1"/>
</dbReference>
<feature type="compositionally biased region" description="Polar residues" evidence="7">
    <location>
        <begin position="1"/>
        <end position="12"/>
    </location>
</feature>
<dbReference type="Pfam" id="PF04434">
    <property type="entry name" value="SWIM"/>
    <property type="match status" value="1"/>
</dbReference>
<dbReference type="Pfam" id="PF10551">
    <property type="entry name" value="MULE"/>
    <property type="match status" value="1"/>
</dbReference>
<keyword evidence="3 5" id="KW-0863">Zinc-finger</keyword>
<keyword evidence="4 6" id="KW-0862">Zinc</keyword>
<dbReference type="OrthoDB" id="1194165at2759"/>
<dbReference type="PROSITE" id="PS50966">
    <property type="entry name" value="ZF_SWIM"/>
    <property type="match status" value="1"/>
</dbReference>
<keyword evidence="6" id="KW-0539">Nucleus</keyword>
<keyword evidence="2 6" id="KW-0479">Metal-binding</keyword>
<evidence type="ECO:0000313" key="9">
    <source>
        <dbReference type="EnsemblPlants" id="cds.evm.model.10.1056"/>
    </source>
</evidence>
<accession>A0A803QI94</accession>
<proteinExistence type="inferred from homology"/>
<evidence type="ECO:0000256" key="7">
    <source>
        <dbReference type="SAM" id="MobiDB-lite"/>
    </source>
</evidence>
<dbReference type="PANTHER" id="PTHR31669">
    <property type="entry name" value="PROTEIN FAR1-RELATED SEQUENCE 10-RELATED"/>
    <property type="match status" value="1"/>
</dbReference>
<comment type="function">
    <text evidence="6">Putative transcription activator involved in regulating light control of development.</text>
</comment>
<organism evidence="9 10">
    <name type="scientific">Cannabis sativa</name>
    <name type="common">Hemp</name>
    <name type="synonym">Marijuana</name>
    <dbReference type="NCBI Taxonomy" id="3483"/>
    <lineage>
        <taxon>Eukaryota</taxon>
        <taxon>Viridiplantae</taxon>
        <taxon>Streptophyta</taxon>
        <taxon>Embryophyta</taxon>
        <taxon>Tracheophyta</taxon>
        <taxon>Spermatophyta</taxon>
        <taxon>Magnoliopsida</taxon>
        <taxon>eudicotyledons</taxon>
        <taxon>Gunneridae</taxon>
        <taxon>Pentapetalae</taxon>
        <taxon>rosids</taxon>
        <taxon>fabids</taxon>
        <taxon>Rosales</taxon>
        <taxon>Cannabaceae</taxon>
        <taxon>Cannabis</taxon>
    </lineage>
</organism>